<keyword evidence="8 12" id="KW-0472">Membrane</keyword>
<dbReference type="FunFam" id="1.20.1070.10:FF:000055">
    <property type="entry name" value="Taste receptor type 2"/>
    <property type="match status" value="1"/>
</dbReference>
<evidence type="ECO:0000256" key="10">
    <source>
        <dbReference type="ARBA" id="ARBA00023224"/>
    </source>
</evidence>
<evidence type="ECO:0000256" key="9">
    <source>
        <dbReference type="ARBA" id="ARBA00023170"/>
    </source>
</evidence>
<feature type="transmembrane region" description="Helical" evidence="13">
    <location>
        <begin position="228"/>
        <end position="245"/>
    </location>
</feature>
<evidence type="ECO:0000256" key="3">
    <source>
        <dbReference type="ARBA" id="ARBA00022480"/>
    </source>
</evidence>
<feature type="transmembrane region" description="Helical" evidence="13">
    <location>
        <begin position="186"/>
        <end position="207"/>
    </location>
</feature>
<feature type="transmembrane region" description="Helical" evidence="13">
    <location>
        <begin position="88"/>
        <end position="110"/>
    </location>
</feature>
<dbReference type="Gene3D" id="1.20.1070.10">
    <property type="entry name" value="Rhodopsin 7-helix transmembrane proteins"/>
    <property type="match status" value="1"/>
</dbReference>
<dbReference type="Proteomes" id="UP000694387">
    <property type="component" value="Chromosome 8"/>
</dbReference>
<evidence type="ECO:0000256" key="11">
    <source>
        <dbReference type="RuleBase" id="RU004423"/>
    </source>
</evidence>
<protein>
    <recommendedName>
        <fullName evidence="12">Taste receptor type 2</fullName>
    </recommendedName>
</protein>
<dbReference type="PANTHER" id="PTHR11394:SF76">
    <property type="entry name" value="TASTE RECEPTOR TYPE 2"/>
    <property type="match status" value="1"/>
</dbReference>
<keyword evidence="9 12" id="KW-0675">Receptor</keyword>
<keyword evidence="10 12" id="KW-0807">Transducer</keyword>
<evidence type="ECO:0000256" key="5">
    <source>
        <dbReference type="ARBA" id="ARBA00022692"/>
    </source>
</evidence>
<proteinExistence type="inferred from homology"/>
<dbReference type="InterPro" id="IPR007960">
    <property type="entry name" value="TAS2R"/>
</dbReference>
<reference evidence="14" key="3">
    <citation type="submission" date="2025-09" db="UniProtKB">
        <authorList>
            <consortium name="Ensembl"/>
        </authorList>
    </citation>
    <scope>IDENTIFICATION</scope>
</reference>
<feature type="transmembrane region" description="Helical" evidence="13">
    <location>
        <begin position="130"/>
        <end position="149"/>
    </location>
</feature>
<comment type="similarity">
    <text evidence="2 11">Belongs to the G-protein coupled receptor T2R family.</text>
</comment>
<dbReference type="Pfam" id="PF05296">
    <property type="entry name" value="TAS2R"/>
    <property type="match status" value="1"/>
</dbReference>
<dbReference type="Ensembl" id="ENSEAST00005023327.2">
    <property type="protein sequence ID" value="ENSEASP00005021490.2"/>
    <property type="gene ID" value="ENSEASG00005014715.2"/>
</dbReference>
<evidence type="ECO:0000256" key="6">
    <source>
        <dbReference type="ARBA" id="ARBA00022989"/>
    </source>
</evidence>
<dbReference type="GO" id="GO:0016020">
    <property type="term" value="C:membrane"/>
    <property type="evidence" value="ECO:0007669"/>
    <property type="project" value="UniProtKB-SubCell"/>
</dbReference>
<keyword evidence="3 12" id="KW-0919">Taste</keyword>
<dbReference type="PANTHER" id="PTHR11394">
    <property type="entry name" value="TASTE RECEPTOR TYPE 2"/>
    <property type="match status" value="1"/>
</dbReference>
<comment type="subcellular location">
    <subcellularLocation>
        <location evidence="1 12">Membrane</location>
        <topology evidence="1 12">Multi-pass membrane protein</topology>
    </subcellularLocation>
</comment>
<dbReference type="GO" id="GO:0033038">
    <property type="term" value="F:bitter taste receptor activity"/>
    <property type="evidence" value="ECO:0007669"/>
    <property type="project" value="InterPro"/>
</dbReference>
<sequence length="318" mass="36645">MASTLSNIFVIFYAGAFTMGILGNGFIVLVNCIDWIRSWKFSLIDFILTCLAISRIFLLCITILRIAVGVNYEKTLYTNNNLLISLETLWTGSNYFCMTCTTCLSVFYFLKIANFSNPVFLWMKWRIHKMLLIIVLGATFSFCLCLLFKNTLVKSLIVNQVNAEKNLTWNFTVRKYLLTSQMLLDIMFITPFVMSLASLLPLILSLWNHTKQMKGTGSRDPRTEAHVRAMKCMISFLLLFFMYYFNHIIKYSVYAVVDTFVAKTFANVLVFFDPSGHPFLLILWNSKLKQASLSVLEKLKCCVNLRKPTIPQTCLKRL</sequence>
<dbReference type="SUPFAM" id="SSF81321">
    <property type="entry name" value="Family A G protein-coupled receptor-like"/>
    <property type="match status" value="1"/>
</dbReference>
<accession>A0A8C4M771</accession>
<evidence type="ECO:0000256" key="8">
    <source>
        <dbReference type="ARBA" id="ARBA00023136"/>
    </source>
</evidence>
<keyword evidence="4 12" id="KW-0716">Sensory transduction</keyword>
<evidence type="ECO:0000313" key="15">
    <source>
        <dbReference type="Proteomes" id="UP000694387"/>
    </source>
</evidence>
<evidence type="ECO:0000256" key="2">
    <source>
        <dbReference type="ARBA" id="ARBA00007376"/>
    </source>
</evidence>
<feature type="transmembrane region" description="Helical" evidence="13">
    <location>
        <begin position="265"/>
        <end position="284"/>
    </location>
</feature>
<dbReference type="AlphaFoldDB" id="A0A8C4M771"/>
<reference evidence="14 15" key="1">
    <citation type="journal article" date="2020" name="Nat. Commun.">
        <title>Donkey genomes provide new insights into domestication and selection for coat color.</title>
        <authorList>
            <person name="Wang"/>
            <person name="C."/>
            <person name="Li"/>
            <person name="H."/>
            <person name="Guo"/>
            <person name="Y."/>
            <person name="Huang"/>
            <person name="J."/>
            <person name="Sun"/>
            <person name="Y."/>
            <person name="Min"/>
            <person name="J."/>
            <person name="Wang"/>
            <person name="J."/>
            <person name="Fang"/>
            <person name="X."/>
            <person name="Zhao"/>
            <person name="Z."/>
            <person name="Wang"/>
            <person name="S."/>
            <person name="Zhang"/>
            <person name="Y."/>
            <person name="Liu"/>
            <person name="Q."/>
            <person name="Jiang"/>
            <person name="Q."/>
            <person name="Wang"/>
            <person name="X."/>
            <person name="Guo"/>
            <person name="Y."/>
            <person name="Yang"/>
            <person name="C."/>
            <person name="Wang"/>
            <person name="Y."/>
            <person name="Tian"/>
            <person name="F."/>
            <person name="Zhuang"/>
            <person name="G."/>
            <person name="Fan"/>
            <person name="Y."/>
            <person name="Gao"/>
            <person name="Q."/>
            <person name="Li"/>
            <person name="Y."/>
            <person name="Ju"/>
            <person name="Z."/>
            <person name="Li"/>
            <person name="J."/>
            <person name="Li"/>
            <person name="R."/>
            <person name="Hou"/>
            <person name="M."/>
            <person name="Yang"/>
            <person name="G."/>
            <person name="Liu"/>
            <person name="G."/>
            <person name="Liu"/>
            <person name="W."/>
            <person name="Guo"/>
            <person name="J."/>
            <person name="Pan"/>
            <person name="S."/>
            <person name="Fan"/>
            <person name="G."/>
            <person name="Zhang"/>
            <person name="W."/>
            <person name="Zhang"/>
            <person name="R."/>
            <person name="Yu"/>
            <person name="J."/>
            <person name="Zhang"/>
            <person name="X."/>
            <person name="Yin"/>
            <person name="Q."/>
            <person name="Ji"/>
            <person name="C."/>
            <person name="Jin"/>
            <person name="Y."/>
            <person name="Yue"/>
            <person name="G."/>
            <person name="Liu"/>
            <person name="M."/>
            <person name="Xu"/>
            <person name="J."/>
            <person name="Liu"/>
            <person name="S."/>
            <person name="Jordana"/>
            <person name="J."/>
            <person name="Noce"/>
            <person name="A."/>
            <person name="Amills"/>
            <person name="M."/>
            <person name="Wu"/>
            <person name="D.D."/>
            <person name="Li"/>
            <person name="S."/>
            <person name="Zhou"/>
            <person name="X. and Zhong"/>
            <person name="J."/>
        </authorList>
    </citation>
    <scope>NUCLEOTIDE SEQUENCE [LARGE SCALE GENOMIC DNA]</scope>
</reference>
<dbReference type="GO" id="GO:0004930">
    <property type="term" value="F:G protein-coupled receptor activity"/>
    <property type="evidence" value="ECO:0007669"/>
    <property type="project" value="UniProtKB-KW"/>
</dbReference>
<keyword evidence="7 12" id="KW-0297">G-protein coupled receptor</keyword>
<evidence type="ECO:0000256" key="7">
    <source>
        <dbReference type="ARBA" id="ARBA00023040"/>
    </source>
</evidence>
<reference evidence="14" key="2">
    <citation type="submission" date="2025-08" db="UniProtKB">
        <authorList>
            <consortium name="Ensembl"/>
        </authorList>
    </citation>
    <scope>IDENTIFICATION</scope>
</reference>
<evidence type="ECO:0000256" key="1">
    <source>
        <dbReference type="ARBA" id="ARBA00004141"/>
    </source>
</evidence>
<name>A0A8C4M771_EQUAS</name>
<keyword evidence="5 12" id="KW-0812">Transmembrane</keyword>
<dbReference type="CDD" id="cd13950">
    <property type="entry name" value="7tm_TAS2R"/>
    <property type="match status" value="1"/>
</dbReference>
<evidence type="ECO:0000256" key="12">
    <source>
        <dbReference type="RuleBase" id="RU004424"/>
    </source>
</evidence>
<feature type="transmembrane region" description="Helical" evidence="13">
    <location>
        <begin position="6"/>
        <end position="31"/>
    </location>
</feature>
<evidence type="ECO:0000256" key="4">
    <source>
        <dbReference type="ARBA" id="ARBA00022606"/>
    </source>
</evidence>
<dbReference type="GeneTree" id="ENSGT01150000286975"/>
<evidence type="ECO:0000256" key="13">
    <source>
        <dbReference type="SAM" id="Phobius"/>
    </source>
</evidence>
<evidence type="ECO:0000313" key="14">
    <source>
        <dbReference type="Ensembl" id="ENSEASP00005021490.2"/>
    </source>
</evidence>
<keyword evidence="6 13" id="KW-1133">Transmembrane helix</keyword>
<organism evidence="14 15">
    <name type="scientific">Equus asinus</name>
    <name type="common">Donkey</name>
    <name type="synonym">Equus africanus asinus</name>
    <dbReference type="NCBI Taxonomy" id="9793"/>
    <lineage>
        <taxon>Eukaryota</taxon>
        <taxon>Metazoa</taxon>
        <taxon>Chordata</taxon>
        <taxon>Craniata</taxon>
        <taxon>Vertebrata</taxon>
        <taxon>Euteleostomi</taxon>
        <taxon>Mammalia</taxon>
        <taxon>Eutheria</taxon>
        <taxon>Laurasiatheria</taxon>
        <taxon>Perissodactyla</taxon>
        <taxon>Equidae</taxon>
        <taxon>Equus</taxon>
    </lineage>
</organism>
<keyword evidence="15" id="KW-1185">Reference proteome</keyword>
<feature type="transmembrane region" description="Helical" evidence="13">
    <location>
        <begin position="43"/>
        <end position="68"/>
    </location>
</feature>